<reference evidence="2 3" key="1">
    <citation type="submission" date="2023-02" db="EMBL/GenBank/DDBJ databases">
        <title>LHISI_Scaffold_Assembly.</title>
        <authorList>
            <person name="Stuart O.P."/>
            <person name="Cleave R."/>
            <person name="Magrath M.J.L."/>
            <person name="Mikheyev A.S."/>
        </authorList>
    </citation>
    <scope>NUCLEOTIDE SEQUENCE [LARGE SCALE GENOMIC DNA]</scope>
    <source>
        <strain evidence="2">Daus_M_001</strain>
        <tissue evidence="2">Leg muscle</tissue>
    </source>
</reference>
<proteinExistence type="predicted"/>
<accession>A0ABQ9IA73</accession>
<sequence>MKLVDLSYASERMSTDILTKGLPSAKHRHTVPLHHLASQFPDITFYFPVLPHLFPAHFPTCSAIPEAKYYQMSSKQIHTLMGQGARNATLDKGEHRSRGKTDNVRASLIAIHVEMGPNPILPILLLQILSGRPTDNIEELSHHHAYCNYRGTVHKLEEKDSRVARVASSETRGDVGVWWLTTAVQGAPCHQHRPGRAHGQCSGRHGAQGHHRNRRRADVYTNEPPCKLDVCQRTVPRTSSITGVELRDYLDSS</sequence>
<name>A0ABQ9IA73_9NEOP</name>
<organism evidence="2 3">
    <name type="scientific">Dryococelus australis</name>
    <dbReference type="NCBI Taxonomy" id="614101"/>
    <lineage>
        <taxon>Eukaryota</taxon>
        <taxon>Metazoa</taxon>
        <taxon>Ecdysozoa</taxon>
        <taxon>Arthropoda</taxon>
        <taxon>Hexapoda</taxon>
        <taxon>Insecta</taxon>
        <taxon>Pterygota</taxon>
        <taxon>Neoptera</taxon>
        <taxon>Polyneoptera</taxon>
        <taxon>Phasmatodea</taxon>
        <taxon>Verophasmatodea</taxon>
        <taxon>Anareolatae</taxon>
        <taxon>Phasmatidae</taxon>
        <taxon>Eurycanthinae</taxon>
        <taxon>Dryococelus</taxon>
    </lineage>
</organism>
<comment type="caution">
    <text evidence="2">The sequence shown here is derived from an EMBL/GenBank/DDBJ whole genome shotgun (WGS) entry which is preliminary data.</text>
</comment>
<keyword evidence="3" id="KW-1185">Reference proteome</keyword>
<feature type="region of interest" description="Disordered" evidence="1">
    <location>
        <begin position="191"/>
        <end position="216"/>
    </location>
</feature>
<gene>
    <name evidence="2" type="ORF">PR048_006168</name>
</gene>
<dbReference type="Proteomes" id="UP001159363">
    <property type="component" value="Chromosome 2"/>
</dbReference>
<evidence type="ECO:0000313" key="2">
    <source>
        <dbReference type="EMBL" id="KAJ8893568.1"/>
    </source>
</evidence>
<evidence type="ECO:0000313" key="3">
    <source>
        <dbReference type="Proteomes" id="UP001159363"/>
    </source>
</evidence>
<evidence type="ECO:0000256" key="1">
    <source>
        <dbReference type="SAM" id="MobiDB-lite"/>
    </source>
</evidence>
<protein>
    <submittedName>
        <fullName evidence="2">Uncharacterized protein</fullName>
    </submittedName>
</protein>
<dbReference type="EMBL" id="JARBHB010000002">
    <property type="protein sequence ID" value="KAJ8893568.1"/>
    <property type="molecule type" value="Genomic_DNA"/>
</dbReference>